<name>A0A1G8QUY3_9RHOB</name>
<dbReference type="PROSITE" id="PS50949">
    <property type="entry name" value="HTH_GNTR"/>
    <property type="match status" value="1"/>
</dbReference>
<protein>
    <submittedName>
        <fullName evidence="5">DNA-binding transcriptional regulator, GntR family</fullName>
    </submittedName>
</protein>
<feature type="domain" description="HTH gntR-type" evidence="4">
    <location>
        <begin position="15"/>
        <end position="82"/>
    </location>
</feature>
<evidence type="ECO:0000256" key="3">
    <source>
        <dbReference type="ARBA" id="ARBA00023163"/>
    </source>
</evidence>
<dbReference type="SMART" id="SM00895">
    <property type="entry name" value="FCD"/>
    <property type="match status" value="1"/>
</dbReference>
<evidence type="ECO:0000256" key="1">
    <source>
        <dbReference type="ARBA" id="ARBA00023015"/>
    </source>
</evidence>
<dbReference type="PANTHER" id="PTHR43537">
    <property type="entry name" value="TRANSCRIPTIONAL REGULATOR, GNTR FAMILY"/>
    <property type="match status" value="1"/>
</dbReference>
<dbReference type="InterPro" id="IPR008920">
    <property type="entry name" value="TF_FadR/GntR_C"/>
</dbReference>
<dbReference type="Gene3D" id="1.20.120.530">
    <property type="entry name" value="GntR ligand-binding domain-like"/>
    <property type="match status" value="1"/>
</dbReference>
<dbReference type="RefSeq" id="WP_089849620.1">
    <property type="nucleotide sequence ID" value="NZ_FNEJ01000017.1"/>
</dbReference>
<dbReference type="InterPro" id="IPR000524">
    <property type="entry name" value="Tscrpt_reg_HTH_GntR"/>
</dbReference>
<dbReference type="Gene3D" id="1.10.10.10">
    <property type="entry name" value="Winged helix-like DNA-binding domain superfamily/Winged helix DNA-binding domain"/>
    <property type="match status" value="1"/>
</dbReference>
<gene>
    <name evidence="5" type="ORF">SAMN04487993_101780</name>
</gene>
<keyword evidence="6" id="KW-1185">Reference proteome</keyword>
<keyword evidence="2 5" id="KW-0238">DNA-binding</keyword>
<dbReference type="SUPFAM" id="SSF46785">
    <property type="entry name" value="Winged helix' DNA-binding domain"/>
    <property type="match status" value="1"/>
</dbReference>
<evidence type="ECO:0000256" key="2">
    <source>
        <dbReference type="ARBA" id="ARBA00023125"/>
    </source>
</evidence>
<organism evidence="5 6">
    <name type="scientific">Salipiger marinus</name>
    <dbReference type="NCBI Taxonomy" id="555512"/>
    <lineage>
        <taxon>Bacteria</taxon>
        <taxon>Pseudomonadati</taxon>
        <taxon>Pseudomonadota</taxon>
        <taxon>Alphaproteobacteria</taxon>
        <taxon>Rhodobacterales</taxon>
        <taxon>Roseobacteraceae</taxon>
        <taxon>Salipiger</taxon>
    </lineage>
</organism>
<dbReference type="Pfam" id="PF00392">
    <property type="entry name" value="GntR"/>
    <property type="match status" value="1"/>
</dbReference>
<keyword evidence="1" id="KW-0805">Transcription regulation</keyword>
<dbReference type="CDD" id="cd07377">
    <property type="entry name" value="WHTH_GntR"/>
    <property type="match status" value="1"/>
</dbReference>
<sequence length="228" mass="25377">MVTSGEGAESQRRKGALHEATTQRLRDMIVSGELAPGERLRESHYCQLFGVSRTPFREAVKGLAAEGLIELSPNKSPVVAKLSAEDLEHLYVVVSALEAVAGEEACRVITTAEFAEFVDLHSKMLAAYEHGDRAEYLTINHRIHRRVIEIARNPVLASAWEVLVPRVERARAVANLDRKRWLAALSEHSRMLAALGARDGAKLAQLTREHFMNGLSYSQRHVRQDPPV</sequence>
<proteinExistence type="predicted"/>
<dbReference type="SMART" id="SM00345">
    <property type="entry name" value="HTH_GNTR"/>
    <property type="match status" value="1"/>
</dbReference>
<dbReference type="PANTHER" id="PTHR43537:SF50">
    <property type="entry name" value="TRANSCRIPTIONAL REGULATORY PROTEIN"/>
    <property type="match status" value="1"/>
</dbReference>
<evidence type="ECO:0000313" key="5">
    <source>
        <dbReference type="EMBL" id="SDJ08542.1"/>
    </source>
</evidence>
<accession>A0A1G8QUY3</accession>
<reference evidence="6" key="1">
    <citation type="submission" date="2016-10" db="EMBL/GenBank/DDBJ databases">
        <authorList>
            <person name="Varghese N."/>
            <person name="Submissions S."/>
        </authorList>
    </citation>
    <scope>NUCLEOTIDE SEQUENCE [LARGE SCALE GENOMIC DNA]</scope>
    <source>
        <strain evidence="6">DSM 26424</strain>
    </source>
</reference>
<dbReference type="Pfam" id="PF07729">
    <property type="entry name" value="FCD"/>
    <property type="match status" value="1"/>
</dbReference>
<dbReference type="STRING" id="555512.SAMN04487993_101780"/>
<evidence type="ECO:0000259" key="4">
    <source>
        <dbReference type="PROSITE" id="PS50949"/>
    </source>
</evidence>
<dbReference type="OrthoDB" id="7620579at2"/>
<dbReference type="InterPro" id="IPR036388">
    <property type="entry name" value="WH-like_DNA-bd_sf"/>
</dbReference>
<dbReference type="GO" id="GO:0003700">
    <property type="term" value="F:DNA-binding transcription factor activity"/>
    <property type="evidence" value="ECO:0007669"/>
    <property type="project" value="InterPro"/>
</dbReference>
<keyword evidence="3" id="KW-0804">Transcription</keyword>
<dbReference type="InterPro" id="IPR036390">
    <property type="entry name" value="WH_DNA-bd_sf"/>
</dbReference>
<dbReference type="SUPFAM" id="SSF48008">
    <property type="entry name" value="GntR ligand-binding domain-like"/>
    <property type="match status" value="1"/>
</dbReference>
<dbReference type="Proteomes" id="UP000199093">
    <property type="component" value="Unassembled WGS sequence"/>
</dbReference>
<dbReference type="AlphaFoldDB" id="A0A1G8QUY3"/>
<dbReference type="EMBL" id="FNEJ01000017">
    <property type="protein sequence ID" value="SDJ08542.1"/>
    <property type="molecule type" value="Genomic_DNA"/>
</dbReference>
<dbReference type="InterPro" id="IPR011711">
    <property type="entry name" value="GntR_C"/>
</dbReference>
<evidence type="ECO:0000313" key="6">
    <source>
        <dbReference type="Proteomes" id="UP000199093"/>
    </source>
</evidence>
<dbReference type="GO" id="GO:0003677">
    <property type="term" value="F:DNA binding"/>
    <property type="evidence" value="ECO:0007669"/>
    <property type="project" value="UniProtKB-KW"/>
</dbReference>